<dbReference type="SMART" id="SM00645">
    <property type="entry name" value="Pept_C1"/>
    <property type="match status" value="1"/>
</dbReference>
<gene>
    <name evidence="3" type="ORF">DM860_003509</name>
</gene>
<dbReference type="AlphaFoldDB" id="A0A328DHT3"/>
<evidence type="ECO:0000256" key="1">
    <source>
        <dbReference type="ARBA" id="ARBA00008455"/>
    </source>
</evidence>
<keyword evidence="4" id="KW-1185">Reference proteome</keyword>
<dbReference type="Pfam" id="PF00112">
    <property type="entry name" value="Peptidase_C1"/>
    <property type="match status" value="1"/>
</dbReference>
<comment type="caution">
    <text evidence="3">The sequence shown here is derived from an EMBL/GenBank/DDBJ whole genome shotgun (WGS) entry which is preliminary data.</text>
</comment>
<dbReference type="GO" id="GO:0006508">
    <property type="term" value="P:proteolysis"/>
    <property type="evidence" value="ECO:0007669"/>
    <property type="project" value="InterPro"/>
</dbReference>
<organism evidence="3 4">
    <name type="scientific">Cuscuta australis</name>
    <dbReference type="NCBI Taxonomy" id="267555"/>
    <lineage>
        <taxon>Eukaryota</taxon>
        <taxon>Viridiplantae</taxon>
        <taxon>Streptophyta</taxon>
        <taxon>Embryophyta</taxon>
        <taxon>Tracheophyta</taxon>
        <taxon>Spermatophyta</taxon>
        <taxon>Magnoliopsida</taxon>
        <taxon>eudicotyledons</taxon>
        <taxon>Gunneridae</taxon>
        <taxon>Pentapetalae</taxon>
        <taxon>asterids</taxon>
        <taxon>lamiids</taxon>
        <taxon>Solanales</taxon>
        <taxon>Convolvulaceae</taxon>
        <taxon>Cuscuteae</taxon>
        <taxon>Cuscuta</taxon>
        <taxon>Cuscuta subgen. Grammica</taxon>
        <taxon>Cuscuta sect. Cleistogrammica</taxon>
    </lineage>
</organism>
<dbReference type="PANTHER" id="PTHR12411">
    <property type="entry name" value="CYSTEINE PROTEASE FAMILY C1-RELATED"/>
    <property type="match status" value="1"/>
</dbReference>
<dbReference type="GO" id="GO:0008234">
    <property type="term" value="F:cysteine-type peptidase activity"/>
    <property type="evidence" value="ECO:0007669"/>
    <property type="project" value="InterPro"/>
</dbReference>
<reference evidence="3 4" key="1">
    <citation type="submission" date="2018-06" db="EMBL/GenBank/DDBJ databases">
        <title>The Genome of Cuscuta australis (Dodder) Provides Insight into the Evolution of Plant Parasitism.</title>
        <authorList>
            <person name="Liu H."/>
        </authorList>
    </citation>
    <scope>NUCLEOTIDE SEQUENCE [LARGE SCALE GENOMIC DNA]</scope>
    <source>
        <strain evidence="4">cv. Yunnan</strain>
        <tissue evidence="3">Vines</tissue>
    </source>
</reference>
<dbReference type="Gene3D" id="3.90.70.10">
    <property type="entry name" value="Cysteine proteinases"/>
    <property type="match status" value="1"/>
</dbReference>
<dbReference type="InterPro" id="IPR038765">
    <property type="entry name" value="Papain-like_cys_pep_sf"/>
</dbReference>
<evidence type="ECO:0000313" key="3">
    <source>
        <dbReference type="EMBL" id="RAL44750.1"/>
    </source>
</evidence>
<dbReference type="InterPro" id="IPR013128">
    <property type="entry name" value="Peptidase_C1A"/>
</dbReference>
<feature type="domain" description="Peptidase C1A papain C-terminal" evidence="2">
    <location>
        <begin position="1"/>
        <end position="123"/>
    </location>
</feature>
<protein>
    <recommendedName>
        <fullName evidence="2">Peptidase C1A papain C-terminal domain-containing protein</fullName>
    </recommendedName>
</protein>
<accession>A0A328DHT3</accession>
<dbReference type="Proteomes" id="UP000249390">
    <property type="component" value="Unassembled WGS sequence"/>
</dbReference>
<dbReference type="InterPro" id="IPR000668">
    <property type="entry name" value="Peptidase_C1A_C"/>
</dbReference>
<dbReference type="SUPFAM" id="SSF54001">
    <property type="entry name" value="Cysteine proteinases"/>
    <property type="match status" value="1"/>
</dbReference>
<dbReference type="EMBL" id="NQVE01000142">
    <property type="protein sequence ID" value="RAL44750.1"/>
    <property type="molecule type" value="Genomic_DNA"/>
</dbReference>
<name>A0A328DHT3_9ASTE</name>
<sequence length="129" mass="14034">MRAGCCWAFSAVAAVEGLNKLKTGKLVPLSEQQLLDCDGGDDGCNGGLMDTAFKFIHKNNGLAAENGYDPYAAREGLCNKTAVSSAMISGYEKVPANNEFALLQAVAHQRGHQRGRTRMWPPALRRWHL</sequence>
<evidence type="ECO:0000313" key="4">
    <source>
        <dbReference type="Proteomes" id="UP000249390"/>
    </source>
</evidence>
<proteinExistence type="inferred from homology"/>
<comment type="similarity">
    <text evidence="1">Belongs to the peptidase C1 family.</text>
</comment>
<evidence type="ECO:0000259" key="2">
    <source>
        <dbReference type="SMART" id="SM00645"/>
    </source>
</evidence>